<dbReference type="InterPro" id="IPR008853">
    <property type="entry name" value="TMEM9/TMEM9B"/>
</dbReference>
<dbReference type="AlphaFoldDB" id="T1KIX3"/>
<dbReference type="HOGENOM" id="CLU_093267_1_0_1"/>
<gene>
    <name evidence="8" type="primary">107364559</name>
</gene>
<dbReference type="GO" id="GO:0005765">
    <property type="term" value="C:lysosomal membrane"/>
    <property type="evidence" value="ECO:0007669"/>
    <property type="project" value="InterPro"/>
</dbReference>
<evidence type="ECO:0000256" key="5">
    <source>
        <dbReference type="ARBA" id="ARBA00023136"/>
    </source>
</evidence>
<keyword evidence="7" id="KW-0732">Signal</keyword>
<feature type="chain" id="PRO_5004591661" description="TMEM9 family protein" evidence="7">
    <location>
        <begin position="18"/>
        <end position="218"/>
    </location>
</feature>
<dbReference type="EMBL" id="CAEY01000114">
    <property type="status" value="NOT_ANNOTATED_CDS"/>
    <property type="molecule type" value="Genomic_DNA"/>
</dbReference>
<dbReference type="OMA" id="DDKRCKC"/>
<evidence type="ECO:0000256" key="7">
    <source>
        <dbReference type="SAM" id="SignalP"/>
    </source>
</evidence>
<dbReference type="eggNOG" id="KOG4007">
    <property type="taxonomic scope" value="Eukaryota"/>
</dbReference>
<dbReference type="PANTHER" id="PTHR13064:SF6">
    <property type="entry name" value="TRANSMEMBRANE PROTEIN 9"/>
    <property type="match status" value="1"/>
</dbReference>
<keyword evidence="5 6" id="KW-0472">Membrane</keyword>
<dbReference type="Proteomes" id="UP000015104">
    <property type="component" value="Unassembled WGS sequence"/>
</dbReference>
<organism evidence="8 9">
    <name type="scientific">Tetranychus urticae</name>
    <name type="common">Two-spotted spider mite</name>
    <dbReference type="NCBI Taxonomy" id="32264"/>
    <lineage>
        <taxon>Eukaryota</taxon>
        <taxon>Metazoa</taxon>
        <taxon>Ecdysozoa</taxon>
        <taxon>Arthropoda</taxon>
        <taxon>Chelicerata</taxon>
        <taxon>Arachnida</taxon>
        <taxon>Acari</taxon>
        <taxon>Acariformes</taxon>
        <taxon>Trombidiformes</taxon>
        <taxon>Prostigmata</taxon>
        <taxon>Eleutherengona</taxon>
        <taxon>Raphignathae</taxon>
        <taxon>Tetranychoidea</taxon>
        <taxon>Tetranychidae</taxon>
        <taxon>Tetranychus</taxon>
    </lineage>
</organism>
<dbReference type="OrthoDB" id="10059035at2759"/>
<reference evidence="8" key="2">
    <citation type="submission" date="2015-06" db="UniProtKB">
        <authorList>
            <consortium name="EnsemblMetazoa"/>
        </authorList>
    </citation>
    <scope>IDENTIFICATION</scope>
</reference>
<evidence type="ECO:0000313" key="8">
    <source>
        <dbReference type="EnsemblMetazoa" id="tetur12g02890.1"/>
    </source>
</evidence>
<reference evidence="9" key="1">
    <citation type="submission" date="2011-08" db="EMBL/GenBank/DDBJ databases">
        <authorList>
            <person name="Rombauts S."/>
        </authorList>
    </citation>
    <scope>NUCLEOTIDE SEQUENCE</scope>
    <source>
        <strain evidence="9">London</strain>
    </source>
</reference>
<evidence type="ECO:0000256" key="3">
    <source>
        <dbReference type="ARBA" id="ARBA00022692"/>
    </source>
</evidence>
<sequence length="218" mass="25216">MELIVIFISLFIGLVSGQYENERCKCICPSLRVVANESLPVKQSTSQTYQSQPNGNEPANNFYIDRKVYIDTVPPLKCNCDGFVLPQLTNVSSKEFCPLCECRFESRNTEIIRYVIIGVISIIFLLVAYMLVLALDSYMLWSRFFKRTPYREHFNEEMLVETGPKRSSTESIESTSQPELTYAHSRGVISAIGHEQHKWIRKVSEQRKNIYDRHTMLN</sequence>
<evidence type="ECO:0000256" key="4">
    <source>
        <dbReference type="ARBA" id="ARBA00022989"/>
    </source>
</evidence>
<evidence type="ECO:0000256" key="2">
    <source>
        <dbReference type="ARBA" id="ARBA00007264"/>
    </source>
</evidence>
<comment type="subcellular location">
    <subcellularLocation>
        <location evidence="1">Membrane</location>
    </subcellularLocation>
</comment>
<dbReference type="PANTHER" id="PTHR13064">
    <property type="entry name" value="TRANSMEMBRANE PROTEIN 9 FAMILY MEMBER"/>
    <property type="match status" value="1"/>
</dbReference>
<evidence type="ECO:0000313" key="9">
    <source>
        <dbReference type="Proteomes" id="UP000015104"/>
    </source>
</evidence>
<feature type="transmembrane region" description="Helical" evidence="6">
    <location>
        <begin position="111"/>
        <end position="141"/>
    </location>
</feature>
<comment type="similarity">
    <text evidence="2">Belongs to the TMEM9 family.</text>
</comment>
<dbReference type="EnsemblMetazoa" id="tetur12g02890.1">
    <property type="protein sequence ID" value="tetur12g02890.1"/>
    <property type="gene ID" value="tetur12g02890"/>
</dbReference>
<evidence type="ECO:0008006" key="10">
    <source>
        <dbReference type="Google" id="ProtNLM"/>
    </source>
</evidence>
<dbReference type="STRING" id="32264.T1KIX3"/>
<dbReference type="KEGG" id="tut:107364559"/>
<keyword evidence="3 6" id="KW-0812">Transmembrane</keyword>
<evidence type="ECO:0000256" key="1">
    <source>
        <dbReference type="ARBA" id="ARBA00004370"/>
    </source>
</evidence>
<protein>
    <recommendedName>
        <fullName evidence="10">TMEM9 family protein</fullName>
    </recommendedName>
</protein>
<feature type="signal peptide" evidence="7">
    <location>
        <begin position="1"/>
        <end position="17"/>
    </location>
</feature>
<proteinExistence type="inferred from homology"/>
<name>T1KIX3_TETUR</name>
<keyword evidence="4 6" id="KW-1133">Transmembrane helix</keyword>
<evidence type="ECO:0000256" key="6">
    <source>
        <dbReference type="SAM" id="Phobius"/>
    </source>
</evidence>
<dbReference type="Pfam" id="PF05434">
    <property type="entry name" value="Tmemb_9"/>
    <property type="match status" value="1"/>
</dbReference>
<accession>T1KIX3</accession>
<keyword evidence="9" id="KW-1185">Reference proteome</keyword>